<dbReference type="SMART" id="SM00014">
    <property type="entry name" value="acidPPc"/>
    <property type="match status" value="1"/>
</dbReference>
<keyword evidence="6 7" id="KW-0472">Membrane</keyword>
<dbReference type="Pfam" id="PF01569">
    <property type="entry name" value="PAP2"/>
    <property type="match status" value="1"/>
</dbReference>
<dbReference type="SUPFAM" id="SSF48317">
    <property type="entry name" value="Acid phosphatase/Vanadium-dependent haloperoxidase"/>
    <property type="match status" value="1"/>
</dbReference>
<keyword evidence="5 7" id="KW-1133">Transmembrane helix</keyword>
<feature type="transmembrane region" description="Helical" evidence="7">
    <location>
        <begin position="237"/>
        <end position="256"/>
    </location>
</feature>
<comment type="caution">
    <text evidence="9">The sequence shown here is derived from an EMBL/GenBank/DDBJ whole genome shotgun (WGS) entry which is preliminary data.</text>
</comment>
<comment type="subcellular location">
    <subcellularLocation>
        <location evidence="1">Cell membrane</location>
        <topology evidence="1">Multi-pass membrane protein</topology>
    </subcellularLocation>
</comment>
<dbReference type="PANTHER" id="PTHR14969:SF62">
    <property type="entry name" value="DECAPRENYLPHOSPHORYL-5-PHOSPHORIBOSE PHOSPHATASE RV3807C-RELATED"/>
    <property type="match status" value="1"/>
</dbReference>
<evidence type="ECO:0000256" key="3">
    <source>
        <dbReference type="ARBA" id="ARBA00022692"/>
    </source>
</evidence>
<accession>A0A3A3G3Z0</accession>
<feature type="domain" description="Phosphatidic acid phosphatase type 2/haloperoxidase" evidence="8">
    <location>
        <begin position="143"/>
        <end position="252"/>
    </location>
</feature>
<feature type="transmembrane region" description="Helical" evidence="7">
    <location>
        <begin position="59"/>
        <end position="77"/>
    </location>
</feature>
<evidence type="ECO:0000256" key="5">
    <source>
        <dbReference type="ARBA" id="ARBA00022989"/>
    </source>
</evidence>
<dbReference type="InterPro" id="IPR000326">
    <property type="entry name" value="PAP2/HPO"/>
</dbReference>
<evidence type="ECO:0000313" key="10">
    <source>
        <dbReference type="Proteomes" id="UP000265955"/>
    </source>
</evidence>
<dbReference type="Gene3D" id="1.20.144.10">
    <property type="entry name" value="Phosphatidic acid phosphatase type 2/haloperoxidase"/>
    <property type="match status" value="1"/>
</dbReference>
<gene>
    <name evidence="9" type="ORF">D3871_22645</name>
</gene>
<feature type="transmembrane region" description="Helical" evidence="7">
    <location>
        <begin position="210"/>
        <end position="231"/>
    </location>
</feature>
<dbReference type="PANTHER" id="PTHR14969">
    <property type="entry name" value="SPHINGOSINE-1-PHOSPHATE PHOSPHOHYDROLASE"/>
    <property type="match status" value="1"/>
</dbReference>
<evidence type="ECO:0000256" key="1">
    <source>
        <dbReference type="ARBA" id="ARBA00004651"/>
    </source>
</evidence>
<evidence type="ECO:0000259" key="8">
    <source>
        <dbReference type="SMART" id="SM00014"/>
    </source>
</evidence>
<dbReference type="InterPro" id="IPR036938">
    <property type="entry name" value="PAP2/HPO_sf"/>
</dbReference>
<feature type="transmembrane region" description="Helical" evidence="7">
    <location>
        <begin position="109"/>
        <end position="136"/>
    </location>
</feature>
<keyword evidence="4" id="KW-0378">Hydrolase</keyword>
<keyword evidence="10" id="KW-1185">Reference proteome</keyword>
<reference evidence="10" key="1">
    <citation type="submission" date="2018-09" db="EMBL/GenBank/DDBJ databases">
        <authorList>
            <person name="Zhu H."/>
        </authorList>
    </citation>
    <scope>NUCLEOTIDE SEQUENCE [LARGE SCALE GENOMIC DNA]</scope>
    <source>
        <strain evidence="10">K1R23-30</strain>
    </source>
</reference>
<name>A0A3A3G3Z0_9BURK</name>
<proteinExistence type="predicted"/>
<dbReference type="Proteomes" id="UP000265955">
    <property type="component" value="Unassembled WGS sequence"/>
</dbReference>
<organism evidence="9 10">
    <name type="scientific">Noviherbaspirillum saxi</name>
    <dbReference type="NCBI Taxonomy" id="2320863"/>
    <lineage>
        <taxon>Bacteria</taxon>
        <taxon>Pseudomonadati</taxon>
        <taxon>Pseudomonadota</taxon>
        <taxon>Betaproteobacteria</taxon>
        <taxon>Burkholderiales</taxon>
        <taxon>Oxalobacteraceae</taxon>
        <taxon>Noviherbaspirillum</taxon>
    </lineage>
</organism>
<sequence>MAKSSGCEALCGSRSHPNRYFCLNLRTPLPVSPMDCTMAMKTLINKLLEYTLRLLRGRWADLAILFAGVLFPLFLFGELAEDVLEKEAFSFDQPLLLLMNSHSTPLLDALMVFFSEAGSIRILGPCALAIAVFQFVHKLWARLVYWVLGFGGAVLINITAKLIFTRTRPDLWISIAPETSYSFPSGHAMQSMAFIAALTVLAWHERRRSLLLLAGGIFVVLVGTSRVYLGVHYPSDILAGWTASLAWCCGLAIILGNRLRQPRV</sequence>
<evidence type="ECO:0000256" key="4">
    <source>
        <dbReference type="ARBA" id="ARBA00022801"/>
    </source>
</evidence>
<dbReference type="EMBL" id="QYUO01000002">
    <property type="protein sequence ID" value="RJF96136.1"/>
    <property type="molecule type" value="Genomic_DNA"/>
</dbReference>
<evidence type="ECO:0000256" key="7">
    <source>
        <dbReference type="SAM" id="Phobius"/>
    </source>
</evidence>
<dbReference type="GO" id="GO:0005886">
    <property type="term" value="C:plasma membrane"/>
    <property type="evidence" value="ECO:0007669"/>
    <property type="project" value="UniProtKB-SubCell"/>
</dbReference>
<evidence type="ECO:0000313" key="9">
    <source>
        <dbReference type="EMBL" id="RJF96136.1"/>
    </source>
</evidence>
<protein>
    <submittedName>
        <fullName evidence="9">Phosphatase PAP2 family protein</fullName>
    </submittedName>
</protein>
<feature type="transmembrane region" description="Helical" evidence="7">
    <location>
        <begin position="143"/>
        <end position="164"/>
    </location>
</feature>
<keyword evidence="3 7" id="KW-0812">Transmembrane</keyword>
<evidence type="ECO:0000256" key="2">
    <source>
        <dbReference type="ARBA" id="ARBA00022475"/>
    </source>
</evidence>
<dbReference type="CDD" id="cd03392">
    <property type="entry name" value="PAP2_like_2"/>
    <property type="match status" value="1"/>
</dbReference>
<dbReference type="AlphaFoldDB" id="A0A3A3G3Z0"/>
<keyword evidence="2" id="KW-1003">Cell membrane</keyword>
<dbReference type="GO" id="GO:0016787">
    <property type="term" value="F:hydrolase activity"/>
    <property type="evidence" value="ECO:0007669"/>
    <property type="project" value="UniProtKB-KW"/>
</dbReference>
<feature type="transmembrane region" description="Helical" evidence="7">
    <location>
        <begin position="184"/>
        <end position="203"/>
    </location>
</feature>
<evidence type="ECO:0000256" key="6">
    <source>
        <dbReference type="ARBA" id="ARBA00023136"/>
    </source>
</evidence>